<dbReference type="GO" id="GO:0046872">
    <property type="term" value="F:metal ion binding"/>
    <property type="evidence" value="ECO:0007669"/>
    <property type="project" value="UniProtKB-KW"/>
</dbReference>
<comment type="similarity">
    <text evidence="8">Belongs to the peptidase M28 family. M28E subfamily.</text>
</comment>
<feature type="region of interest" description="Disordered" evidence="10">
    <location>
        <begin position="346"/>
        <end position="382"/>
    </location>
</feature>
<evidence type="ECO:0000256" key="4">
    <source>
        <dbReference type="ARBA" id="ARBA00022723"/>
    </source>
</evidence>
<dbReference type="Gene3D" id="3.40.630.10">
    <property type="entry name" value="Zn peptidases"/>
    <property type="match status" value="1"/>
</dbReference>
<name>A0A9W8K9P8_9AGAR</name>
<dbReference type="CDD" id="cd03879">
    <property type="entry name" value="M28_AAP"/>
    <property type="match status" value="1"/>
</dbReference>
<dbReference type="SUPFAM" id="SSF53187">
    <property type="entry name" value="Zn-dependent exopeptidases"/>
    <property type="match status" value="1"/>
</dbReference>
<gene>
    <name evidence="12" type="ORF">NLJ89_g4450</name>
</gene>
<dbReference type="Pfam" id="PF04389">
    <property type="entry name" value="Peptidase_M28"/>
    <property type="match status" value="1"/>
</dbReference>
<dbReference type="EC" id="3.4.-.-" evidence="9"/>
<feature type="signal peptide" evidence="9">
    <location>
        <begin position="1"/>
        <end position="19"/>
    </location>
</feature>
<evidence type="ECO:0000256" key="7">
    <source>
        <dbReference type="ARBA" id="ARBA00022833"/>
    </source>
</evidence>
<dbReference type="InterPro" id="IPR045175">
    <property type="entry name" value="M28_fam"/>
</dbReference>
<keyword evidence="5 9" id="KW-0732">Signal</keyword>
<proteinExistence type="inferred from homology"/>
<feature type="chain" id="PRO_5041014572" description="Peptide hydrolase" evidence="9">
    <location>
        <begin position="20"/>
        <end position="382"/>
    </location>
</feature>
<comment type="cofactor">
    <cofactor evidence="1">
        <name>Zn(2+)</name>
        <dbReference type="ChEBI" id="CHEBI:29105"/>
    </cofactor>
</comment>
<dbReference type="PANTHER" id="PTHR12147">
    <property type="entry name" value="METALLOPEPTIDASE M28 FAMILY MEMBER"/>
    <property type="match status" value="1"/>
</dbReference>
<keyword evidence="4 9" id="KW-0479">Metal-binding</keyword>
<keyword evidence="3 9" id="KW-0645">Protease</keyword>
<evidence type="ECO:0000256" key="10">
    <source>
        <dbReference type="SAM" id="MobiDB-lite"/>
    </source>
</evidence>
<reference evidence="12" key="1">
    <citation type="submission" date="2022-07" db="EMBL/GenBank/DDBJ databases">
        <title>Genome Sequence of Agrocybe chaxingu.</title>
        <authorList>
            <person name="Buettner E."/>
        </authorList>
    </citation>
    <scope>NUCLEOTIDE SEQUENCE</scope>
    <source>
        <strain evidence="12">MP-N11</strain>
    </source>
</reference>
<evidence type="ECO:0000256" key="8">
    <source>
        <dbReference type="ARBA" id="ARBA00043962"/>
    </source>
</evidence>
<feature type="domain" description="Peptidase M28" evidence="11">
    <location>
        <begin position="174"/>
        <end position="340"/>
    </location>
</feature>
<evidence type="ECO:0000256" key="2">
    <source>
        <dbReference type="ARBA" id="ARBA00022438"/>
    </source>
</evidence>
<evidence type="ECO:0000256" key="3">
    <source>
        <dbReference type="ARBA" id="ARBA00022670"/>
    </source>
</evidence>
<evidence type="ECO:0000313" key="12">
    <source>
        <dbReference type="EMBL" id="KAJ3510835.1"/>
    </source>
</evidence>
<dbReference type="GO" id="GO:0004177">
    <property type="term" value="F:aminopeptidase activity"/>
    <property type="evidence" value="ECO:0007669"/>
    <property type="project" value="UniProtKB-KW"/>
</dbReference>
<dbReference type="EMBL" id="JANKHO010000367">
    <property type="protein sequence ID" value="KAJ3510835.1"/>
    <property type="molecule type" value="Genomic_DNA"/>
</dbReference>
<evidence type="ECO:0000256" key="1">
    <source>
        <dbReference type="ARBA" id="ARBA00001947"/>
    </source>
</evidence>
<protein>
    <recommendedName>
        <fullName evidence="9">Peptide hydrolase</fullName>
        <ecNumber evidence="9">3.4.-.-</ecNumber>
    </recommendedName>
</protein>
<dbReference type="GO" id="GO:0008235">
    <property type="term" value="F:metalloexopeptidase activity"/>
    <property type="evidence" value="ECO:0007669"/>
    <property type="project" value="InterPro"/>
</dbReference>
<organism evidence="12 13">
    <name type="scientific">Agrocybe chaxingu</name>
    <dbReference type="NCBI Taxonomy" id="84603"/>
    <lineage>
        <taxon>Eukaryota</taxon>
        <taxon>Fungi</taxon>
        <taxon>Dikarya</taxon>
        <taxon>Basidiomycota</taxon>
        <taxon>Agaricomycotina</taxon>
        <taxon>Agaricomycetes</taxon>
        <taxon>Agaricomycetidae</taxon>
        <taxon>Agaricales</taxon>
        <taxon>Agaricineae</taxon>
        <taxon>Strophariaceae</taxon>
        <taxon>Agrocybe</taxon>
    </lineage>
</organism>
<sequence>MHFTSLLSLIVTSLALVSAVPISPSEIATNSAKGLRLLDLSEDTEPVWKTEDEVLDLLRAGVNFFDVTEVYVDQQKWASTAKLAKTSGTSAKLATFPAPSHQTALRPILQTVSTANMQTSLTALTNFNNRYYRATTGASASTWIRDKIQGYITQYSRSDVTVSLFTHTYVQSSIIAKIPGTDPSGPITIVGAHMDSINLSNPTSGRAPGADDDGTGTVNLIEGFRALLAAGFRPTTPVEFHWYAAEEVGLLGSQAIATNYKNAGKSVKAFMELDMSGYFRPGSTEVMALQADFIDEGLNTFLKSLITTYSRIPWAMDTPCGYACSDHASWYRAGYPSSFPFEAVTGNDNPTITRHPTPPASTASLGRTPSSLPKLVSHLSPK</sequence>
<evidence type="ECO:0000259" key="11">
    <source>
        <dbReference type="Pfam" id="PF04389"/>
    </source>
</evidence>
<evidence type="ECO:0000256" key="6">
    <source>
        <dbReference type="ARBA" id="ARBA00022801"/>
    </source>
</evidence>
<keyword evidence="6 9" id="KW-0378">Hydrolase</keyword>
<keyword evidence="2" id="KW-0031">Aminopeptidase</keyword>
<accession>A0A9W8K9P8</accession>
<keyword evidence="7 9" id="KW-0862">Zinc</keyword>
<dbReference type="OrthoDB" id="2214at2759"/>
<dbReference type="InterPro" id="IPR007484">
    <property type="entry name" value="Peptidase_M28"/>
</dbReference>
<evidence type="ECO:0000256" key="9">
    <source>
        <dbReference type="RuleBase" id="RU361240"/>
    </source>
</evidence>
<evidence type="ECO:0000256" key="5">
    <source>
        <dbReference type="ARBA" id="ARBA00022729"/>
    </source>
</evidence>
<dbReference type="GO" id="GO:0006508">
    <property type="term" value="P:proteolysis"/>
    <property type="evidence" value="ECO:0007669"/>
    <property type="project" value="UniProtKB-KW"/>
</dbReference>
<keyword evidence="13" id="KW-1185">Reference proteome</keyword>
<dbReference type="PANTHER" id="PTHR12147:SF56">
    <property type="entry name" value="AMINOPEPTIDASE YDR415C-RELATED"/>
    <property type="match status" value="1"/>
</dbReference>
<comment type="caution">
    <text evidence="12">The sequence shown here is derived from an EMBL/GenBank/DDBJ whole genome shotgun (WGS) entry which is preliminary data.</text>
</comment>
<dbReference type="AlphaFoldDB" id="A0A9W8K9P8"/>
<evidence type="ECO:0000313" key="13">
    <source>
        <dbReference type="Proteomes" id="UP001148786"/>
    </source>
</evidence>
<dbReference type="Proteomes" id="UP001148786">
    <property type="component" value="Unassembled WGS sequence"/>
</dbReference>
<feature type="compositionally biased region" description="Polar residues" evidence="10">
    <location>
        <begin position="346"/>
        <end position="371"/>
    </location>
</feature>